<keyword evidence="2" id="KW-1185">Reference proteome</keyword>
<reference evidence="1 2" key="1">
    <citation type="submission" date="2018-03" db="EMBL/GenBank/DDBJ databases">
        <title>Neisseria weixii sp. nov., isolated from the intestinal contents of Tibetan Plateau pika (Ochotona curzoniae) in Yushu, Qinghai Province, China.</title>
        <authorList>
            <person name="Gui Z."/>
        </authorList>
    </citation>
    <scope>NUCLEOTIDE SEQUENCE [LARGE SCALE GENOMIC DNA]</scope>
    <source>
        <strain evidence="1 2">ATCC 51483</strain>
    </source>
</reference>
<evidence type="ECO:0000313" key="2">
    <source>
        <dbReference type="Proteomes" id="UP000241868"/>
    </source>
</evidence>
<feature type="non-terminal residue" evidence="1">
    <location>
        <position position="1"/>
    </location>
</feature>
<comment type="caution">
    <text evidence="1">The sequence shown here is derived from an EMBL/GenBank/DDBJ whole genome shotgun (WGS) entry which is preliminary data.</text>
</comment>
<gene>
    <name evidence="1" type="ORF">C7N83_12800</name>
</gene>
<accession>A0A2P7TXA3</accession>
<protein>
    <submittedName>
        <fullName evidence="1">Uncharacterized protein</fullName>
    </submittedName>
</protein>
<name>A0A2P7TXA3_9NEIS</name>
<dbReference type="Proteomes" id="UP000241868">
    <property type="component" value="Unassembled WGS sequence"/>
</dbReference>
<organism evidence="1 2">
    <name type="scientific">Neisseria iguanae</name>
    <dbReference type="NCBI Taxonomy" id="90242"/>
    <lineage>
        <taxon>Bacteria</taxon>
        <taxon>Pseudomonadati</taxon>
        <taxon>Pseudomonadota</taxon>
        <taxon>Betaproteobacteria</taxon>
        <taxon>Neisseriales</taxon>
        <taxon>Neisseriaceae</taxon>
        <taxon>Neisseria</taxon>
    </lineage>
</organism>
<sequence length="108" mass="12283">KFSFGCKQHTRTDDKGYLEKRHISPADGHGCNHFELRFSDIAWEIKVYAEFRITESRSAKSFESNLCQPAKGCQPASCAYCCLKRGKCSLKTGNIENIGAFWQQKKLT</sequence>
<dbReference type="EMBL" id="PXYY01000126">
    <property type="protein sequence ID" value="PSJ79334.1"/>
    <property type="molecule type" value="Genomic_DNA"/>
</dbReference>
<evidence type="ECO:0000313" key="1">
    <source>
        <dbReference type="EMBL" id="PSJ79334.1"/>
    </source>
</evidence>
<proteinExistence type="predicted"/>
<dbReference type="AlphaFoldDB" id="A0A2P7TXA3"/>